<comment type="caution">
    <text evidence="1">The sequence shown here is derived from an EMBL/GenBank/DDBJ whole genome shotgun (WGS) entry which is preliminary data.</text>
</comment>
<dbReference type="OrthoDB" id="8912215at2"/>
<sequence length="64" mass="7350">MNTNTESLWSRVTRTIRDLFNRATAGTSDELETYLSTATSLTQLEDMQRRWDQAHRGHNSSGAY</sequence>
<keyword evidence="2" id="KW-1185">Reference proteome</keyword>
<accession>A0A9X4NN82</accession>
<evidence type="ECO:0000313" key="1">
    <source>
        <dbReference type="EMBL" id="MDG5974380.1"/>
    </source>
</evidence>
<dbReference type="Proteomes" id="UP001152876">
    <property type="component" value="Unassembled WGS sequence"/>
</dbReference>
<gene>
    <name evidence="1" type="ORF">H010_03897</name>
</gene>
<dbReference type="EMBL" id="AOGK01000002">
    <property type="protein sequence ID" value="MDG5974380.1"/>
    <property type="molecule type" value="Genomic_DNA"/>
</dbReference>
<organism evidence="1 2">
    <name type="scientific">Hydrogenophaga taeniospiralis CCUG 15921</name>
    <dbReference type="NCBI Taxonomy" id="1281780"/>
    <lineage>
        <taxon>Bacteria</taxon>
        <taxon>Pseudomonadati</taxon>
        <taxon>Pseudomonadota</taxon>
        <taxon>Betaproteobacteria</taxon>
        <taxon>Burkholderiales</taxon>
        <taxon>Comamonadaceae</taxon>
        <taxon>Hydrogenophaga</taxon>
    </lineage>
</organism>
<evidence type="ECO:0000313" key="2">
    <source>
        <dbReference type="Proteomes" id="UP001152876"/>
    </source>
</evidence>
<dbReference type="AlphaFoldDB" id="A0A9X4NN82"/>
<proteinExistence type="predicted"/>
<name>A0A9X4NN82_9BURK</name>
<dbReference type="RefSeq" id="WP_068169841.1">
    <property type="nucleotide sequence ID" value="NZ_AOGK01000002.1"/>
</dbReference>
<reference evidence="1" key="1">
    <citation type="submission" date="2013-01" db="EMBL/GenBank/DDBJ databases">
        <title>Genome draft of Hydrogenophaga taeniospiralis 2K1.</title>
        <authorList>
            <person name="Gomila M."/>
            <person name="Lalucat J."/>
        </authorList>
    </citation>
    <scope>NUCLEOTIDE SEQUENCE</scope>
    <source>
        <strain evidence="1">CCUG 15921</strain>
    </source>
</reference>
<protein>
    <submittedName>
        <fullName evidence="1">Uncharacterized protein</fullName>
    </submittedName>
</protein>